<dbReference type="InterPro" id="IPR000595">
    <property type="entry name" value="cNMP-bd_dom"/>
</dbReference>
<dbReference type="InterPro" id="IPR014710">
    <property type="entry name" value="RmlC-like_jellyroll"/>
</dbReference>
<evidence type="ECO:0000256" key="1">
    <source>
        <dbReference type="SAM" id="MobiDB-lite"/>
    </source>
</evidence>
<feature type="domain" description="Cyclic nucleotide-binding" evidence="2">
    <location>
        <begin position="15"/>
        <end position="49"/>
    </location>
</feature>
<feature type="compositionally biased region" description="Pro residues" evidence="1">
    <location>
        <begin position="175"/>
        <end position="189"/>
    </location>
</feature>
<evidence type="ECO:0000259" key="2">
    <source>
        <dbReference type="PROSITE" id="PS50042"/>
    </source>
</evidence>
<evidence type="ECO:0000313" key="3">
    <source>
        <dbReference type="EMBL" id="CAK0834821.1"/>
    </source>
</evidence>
<dbReference type="EMBL" id="CAUYUJ010012892">
    <property type="protein sequence ID" value="CAK0834821.1"/>
    <property type="molecule type" value="Genomic_DNA"/>
</dbReference>
<dbReference type="InterPro" id="IPR018490">
    <property type="entry name" value="cNMP-bd_dom_sf"/>
</dbReference>
<dbReference type="Gene3D" id="2.60.120.10">
    <property type="entry name" value="Jelly Rolls"/>
    <property type="match status" value="1"/>
</dbReference>
<evidence type="ECO:0000313" key="4">
    <source>
        <dbReference type="Proteomes" id="UP001189429"/>
    </source>
</evidence>
<feature type="compositionally biased region" description="Basic residues" evidence="1">
    <location>
        <begin position="79"/>
        <end position="88"/>
    </location>
</feature>
<dbReference type="Proteomes" id="UP001189429">
    <property type="component" value="Unassembled WGS sequence"/>
</dbReference>
<accession>A0ABN9SSA3</accession>
<comment type="caution">
    <text evidence="3">The sequence shown here is derived from an EMBL/GenBank/DDBJ whole genome shotgun (WGS) entry which is preliminary data.</text>
</comment>
<dbReference type="SUPFAM" id="SSF51206">
    <property type="entry name" value="cAMP-binding domain-like"/>
    <property type="match status" value="1"/>
</dbReference>
<reference evidence="3" key="1">
    <citation type="submission" date="2023-10" db="EMBL/GenBank/DDBJ databases">
        <authorList>
            <person name="Chen Y."/>
            <person name="Shah S."/>
            <person name="Dougan E. K."/>
            <person name="Thang M."/>
            <person name="Chan C."/>
        </authorList>
    </citation>
    <scope>NUCLEOTIDE SEQUENCE [LARGE SCALE GENOMIC DNA]</scope>
</reference>
<gene>
    <name evidence="3" type="ORF">PCOR1329_LOCUS32117</name>
</gene>
<dbReference type="PROSITE" id="PS50042">
    <property type="entry name" value="CNMP_BINDING_3"/>
    <property type="match status" value="1"/>
</dbReference>
<feature type="compositionally biased region" description="Low complexity" evidence="1">
    <location>
        <begin position="162"/>
        <end position="174"/>
    </location>
</feature>
<proteinExistence type="predicted"/>
<organism evidence="3 4">
    <name type="scientific">Prorocentrum cordatum</name>
    <dbReference type="NCBI Taxonomy" id="2364126"/>
    <lineage>
        <taxon>Eukaryota</taxon>
        <taxon>Sar</taxon>
        <taxon>Alveolata</taxon>
        <taxon>Dinophyceae</taxon>
        <taxon>Prorocentrales</taxon>
        <taxon>Prorocentraceae</taxon>
        <taxon>Prorocentrum</taxon>
    </lineage>
</organism>
<feature type="region of interest" description="Disordered" evidence="1">
    <location>
        <begin position="233"/>
        <end position="254"/>
    </location>
</feature>
<protein>
    <recommendedName>
        <fullName evidence="2">Cyclic nucleotide-binding domain-containing protein</fullName>
    </recommendedName>
</protein>
<sequence length="254" mass="27079">MSFARAVGSEAAASGKVALLTGVPRTAYVRANTFCITAHLTKEGFEPIVHKWPEEIDVLLSGIEAEADRQKIKEEATKHYRLGGRRRSSLSSFGVPSPPSGAHRGAGRLSVGSGPGRRPRGRRAPWRAGEPAWRPRRRPPLGRRGAAAPLVLVGKPGGAGGEPLSPLSPLAPASPASPPAPAWRDPLPPTTRGGWPAARPPRRPGGRGMSAGCSWWTSCTSRRRRWPRLCRTCRPTCSGTGSSSTRSWRSSAGR</sequence>
<keyword evidence="4" id="KW-1185">Reference proteome</keyword>
<feature type="region of interest" description="Disordered" evidence="1">
    <location>
        <begin position="76"/>
        <end position="214"/>
    </location>
</feature>
<name>A0ABN9SSA3_9DINO</name>